<organism evidence="2 3">
    <name type="scientific">Kushneria phosphatilytica</name>
    <dbReference type="NCBI Taxonomy" id="657387"/>
    <lineage>
        <taxon>Bacteria</taxon>
        <taxon>Pseudomonadati</taxon>
        <taxon>Pseudomonadota</taxon>
        <taxon>Gammaproteobacteria</taxon>
        <taxon>Oceanospirillales</taxon>
        <taxon>Halomonadaceae</taxon>
        <taxon>Kushneria</taxon>
    </lineage>
</organism>
<dbReference type="InterPro" id="IPR009493">
    <property type="entry name" value="P2_GpE"/>
</dbReference>
<dbReference type="Pfam" id="PF06528">
    <property type="entry name" value="Phage_P2_GpE"/>
    <property type="match status" value="1"/>
</dbReference>
<proteinExistence type="predicted"/>
<dbReference type="RefSeq" id="WP_084388082.1">
    <property type="nucleotide sequence ID" value="NZ_CP043420.1"/>
</dbReference>
<gene>
    <name evidence="2" type="ORF">FY550_14555</name>
</gene>
<dbReference type="KEGG" id="kuy:FY550_14555"/>
<sequence>MADLAIVFHWTPADCAEFTLRELMEWRERARKRSNPDEGNRGQSAKASGRSRRHR</sequence>
<evidence type="ECO:0000256" key="1">
    <source>
        <dbReference type="SAM" id="MobiDB-lite"/>
    </source>
</evidence>
<reference evidence="2 3" key="1">
    <citation type="submission" date="2019-08" db="EMBL/GenBank/DDBJ databases">
        <title>Complete genome sequence of Kushneria sp. YCWA18, a halophilic phosphate-solubilizing bacterium isolated from Daqiao saltern in China.</title>
        <authorList>
            <person name="Du G.-X."/>
            <person name="Qu L.-Y."/>
        </authorList>
    </citation>
    <scope>NUCLEOTIDE SEQUENCE [LARGE SCALE GENOMIC DNA]</scope>
    <source>
        <strain evidence="2 3">YCWA18</strain>
    </source>
</reference>
<keyword evidence="3" id="KW-1185">Reference proteome</keyword>
<dbReference type="EMBL" id="CP043420">
    <property type="protein sequence ID" value="QEL12235.1"/>
    <property type="molecule type" value="Genomic_DNA"/>
</dbReference>
<dbReference type="Proteomes" id="UP000322553">
    <property type="component" value="Chromosome"/>
</dbReference>
<evidence type="ECO:0000313" key="2">
    <source>
        <dbReference type="EMBL" id="QEL12235.1"/>
    </source>
</evidence>
<protein>
    <submittedName>
        <fullName evidence="2">GpE family phage tail protein</fullName>
    </submittedName>
</protein>
<name>A0A5C1A5K1_9GAMM</name>
<feature type="compositionally biased region" description="Basic and acidic residues" evidence="1">
    <location>
        <begin position="30"/>
        <end position="40"/>
    </location>
</feature>
<accession>A0A5C1A5K1</accession>
<feature type="region of interest" description="Disordered" evidence="1">
    <location>
        <begin position="30"/>
        <end position="55"/>
    </location>
</feature>
<dbReference type="OrthoDB" id="8566531at2"/>
<evidence type="ECO:0000313" key="3">
    <source>
        <dbReference type="Proteomes" id="UP000322553"/>
    </source>
</evidence>
<dbReference type="AlphaFoldDB" id="A0A5C1A5K1"/>